<dbReference type="KEGG" id="amr:AM1_A0025"/>
<accession>A8ZK34</accession>
<gene>
    <name evidence="3" type="ordered locus">AM1_A0025</name>
</gene>
<dbReference type="Proteomes" id="UP000000268">
    <property type="component" value="Plasmid pREB1"/>
</dbReference>
<feature type="transmembrane region" description="Helical" evidence="2">
    <location>
        <begin position="67"/>
        <end position="88"/>
    </location>
</feature>
<feature type="compositionally biased region" description="Basic and acidic residues" evidence="1">
    <location>
        <begin position="1"/>
        <end position="10"/>
    </location>
</feature>
<feature type="region of interest" description="Disordered" evidence="1">
    <location>
        <begin position="159"/>
        <end position="221"/>
    </location>
</feature>
<keyword evidence="4" id="KW-1185">Reference proteome</keyword>
<keyword evidence="2" id="KW-0472">Membrane</keyword>
<dbReference type="OrthoDB" id="9817207at2"/>
<feature type="compositionally biased region" description="Low complexity" evidence="1">
    <location>
        <begin position="178"/>
        <end position="196"/>
    </location>
</feature>
<protein>
    <submittedName>
        <fullName evidence="3">Uncharacterized protein</fullName>
    </submittedName>
</protein>
<sequence>MSDIKTKKEALAAINKNKPKAGVKDTKPDPAQAQPQEPVPATLQDFHLPELTHEFDAQTPTKTRRRLPIQIGVIGGSIFLILAVVQAVTSGNSDTPKPAVATRPQPSIGMAEDDKDAIIKSQAVQISELKQKYETGNVTDAPGQNKLTAVPQKPIVVPKTKPAQSHRRPPSAAHRVTRPIQVRRSVPPSRPRIVYRNRPAPKPQPVAARPPAPRPVAQAPKPAANFSLAQQSAFTPKPVQPARPIQPKPIRPIKVSTSHPVRKPITTKPVAKAPPPQGILVASLTGDLLEDNQVSDAPTALYPASSSPLGKGLISPGTTAKAKLDNPITWIPQNSDAIIGQRYLLTLSEDLGAMAKKGSKVLAEVTSAEGDFLSMQVVEVNQQPIEHVNLTDESPESRKTPVAVVQYKQSPYLQAKLKGQGEGFGNKLLRAGLNVGFDQLRSSSVGDRASSLVNSFAPNRSSGSRSGLYHFDKEVEIYFVEGV</sequence>
<feature type="region of interest" description="Disordered" evidence="1">
    <location>
        <begin position="235"/>
        <end position="255"/>
    </location>
</feature>
<organism evidence="3 4">
    <name type="scientific">Acaryochloris marina (strain MBIC 11017)</name>
    <dbReference type="NCBI Taxonomy" id="329726"/>
    <lineage>
        <taxon>Bacteria</taxon>
        <taxon>Bacillati</taxon>
        <taxon>Cyanobacteriota</taxon>
        <taxon>Cyanophyceae</taxon>
        <taxon>Acaryochloridales</taxon>
        <taxon>Acaryochloridaceae</taxon>
        <taxon>Acaryochloris</taxon>
    </lineage>
</organism>
<evidence type="ECO:0000313" key="4">
    <source>
        <dbReference type="Proteomes" id="UP000000268"/>
    </source>
</evidence>
<dbReference type="AlphaFoldDB" id="A8ZK34"/>
<keyword evidence="2" id="KW-0812">Transmembrane</keyword>
<feature type="compositionally biased region" description="Low complexity" evidence="1">
    <location>
        <begin position="29"/>
        <end position="38"/>
    </location>
</feature>
<dbReference type="EMBL" id="CP000838">
    <property type="protein sequence ID" value="ABW31534.1"/>
    <property type="molecule type" value="Genomic_DNA"/>
</dbReference>
<geneLocation type="plasmid" evidence="3 4">
    <name>pREB1</name>
</geneLocation>
<proteinExistence type="predicted"/>
<name>A8ZK34_ACAM1</name>
<keyword evidence="3" id="KW-0614">Plasmid</keyword>
<feature type="region of interest" description="Disordered" evidence="1">
    <location>
        <begin position="1"/>
        <end position="38"/>
    </location>
</feature>
<evidence type="ECO:0000313" key="3">
    <source>
        <dbReference type="EMBL" id="ABW31534.1"/>
    </source>
</evidence>
<dbReference type="HOGENOM" id="CLU_565782_0_0_3"/>
<keyword evidence="2" id="KW-1133">Transmembrane helix</keyword>
<reference evidence="3 4" key="1">
    <citation type="journal article" date="2008" name="Proc. Natl. Acad. Sci. U.S.A.">
        <title>Niche adaptation and genome expansion in the chlorophyll d-producing cyanobacterium Acaryochloris marina.</title>
        <authorList>
            <person name="Swingley W.D."/>
            <person name="Chen M."/>
            <person name="Cheung P.C."/>
            <person name="Conrad A.L."/>
            <person name="Dejesa L.C."/>
            <person name="Hao J."/>
            <person name="Honchak B.M."/>
            <person name="Karbach L.E."/>
            <person name="Kurdoglu A."/>
            <person name="Lahiri S."/>
            <person name="Mastrian S.D."/>
            <person name="Miyashita H."/>
            <person name="Page L."/>
            <person name="Ramakrishna P."/>
            <person name="Satoh S."/>
            <person name="Sattley W.M."/>
            <person name="Shimada Y."/>
            <person name="Taylor H.L."/>
            <person name="Tomo T."/>
            <person name="Tsuchiya T."/>
            <person name="Wang Z.T."/>
            <person name="Raymond J."/>
            <person name="Mimuro M."/>
            <person name="Blankenship R.E."/>
            <person name="Touchman J.W."/>
        </authorList>
    </citation>
    <scope>NUCLEOTIDE SEQUENCE [LARGE SCALE GENOMIC DNA]</scope>
    <source>
        <strain evidence="4">MBIC 11017</strain>
        <plasmid evidence="4">Plasmid pREB1</plasmid>
    </source>
</reference>
<evidence type="ECO:0000256" key="1">
    <source>
        <dbReference type="SAM" id="MobiDB-lite"/>
    </source>
</evidence>
<feature type="compositionally biased region" description="Pro residues" evidence="1">
    <location>
        <begin position="238"/>
        <end position="250"/>
    </location>
</feature>
<dbReference type="RefSeq" id="WP_012166537.1">
    <property type="nucleotide sequence ID" value="NC_009926.1"/>
</dbReference>
<feature type="compositionally biased region" description="Pro residues" evidence="1">
    <location>
        <begin position="200"/>
        <end position="214"/>
    </location>
</feature>
<evidence type="ECO:0000256" key="2">
    <source>
        <dbReference type="SAM" id="Phobius"/>
    </source>
</evidence>